<dbReference type="EMBL" id="JBHRZH010000017">
    <property type="protein sequence ID" value="MFC3763293.1"/>
    <property type="molecule type" value="Genomic_DNA"/>
</dbReference>
<organism evidence="1 2">
    <name type="scientific">Tenggerimyces flavus</name>
    <dbReference type="NCBI Taxonomy" id="1708749"/>
    <lineage>
        <taxon>Bacteria</taxon>
        <taxon>Bacillati</taxon>
        <taxon>Actinomycetota</taxon>
        <taxon>Actinomycetes</taxon>
        <taxon>Propionibacteriales</taxon>
        <taxon>Nocardioidaceae</taxon>
        <taxon>Tenggerimyces</taxon>
    </lineage>
</organism>
<comment type="caution">
    <text evidence="1">The sequence shown here is derived from an EMBL/GenBank/DDBJ whole genome shotgun (WGS) entry which is preliminary data.</text>
</comment>
<dbReference type="Proteomes" id="UP001595699">
    <property type="component" value="Unassembled WGS sequence"/>
</dbReference>
<evidence type="ECO:0000313" key="2">
    <source>
        <dbReference type="Proteomes" id="UP001595699"/>
    </source>
</evidence>
<proteinExistence type="predicted"/>
<name>A0ABV7YEN9_9ACTN</name>
<protein>
    <submittedName>
        <fullName evidence="1">DUF2625 family protein</fullName>
    </submittedName>
</protein>
<dbReference type="RefSeq" id="WP_205119640.1">
    <property type="nucleotide sequence ID" value="NZ_JAFBCM010000001.1"/>
</dbReference>
<dbReference type="InterPro" id="IPR021239">
    <property type="entry name" value="DUF2625"/>
</dbReference>
<accession>A0ABV7YEN9</accession>
<sequence length="203" mass="21760">MDAGAWDEIRTAAQASPYPVELLAADPDRASSCLARLGITTNSWLGAIVAHTGGVLVDHGWLRVLGSGVNGLPEVGSIIDRTLGLLIVGHDVLGGQFAWVPPAAGAPPTIHFFAPDTLSWLDTELGYAAWLDAVFAGSLTQVYDTLRWPGWENEVSALAFDEGIHTYPPPSTVEGEDLSKVSRKAVPIAELCEFHHELARQLR</sequence>
<evidence type="ECO:0000313" key="1">
    <source>
        <dbReference type="EMBL" id="MFC3763293.1"/>
    </source>
</evidence>
<gene>
    <name evidence="1" type="ORF">ACFOUW_20805</name>
</gene>
<keyword evidence="2" id="KW-1185">Reference proteome</keyword>
<reference evidence="2" key="1">
    <citation type="journal article" date="2019" name="Int. J. Syst. Evol. Microbiol.">
        <title>The Global Catalogue of Microorganisms (GCM) 10K type strain sequencing project: providing services to taxonomists for standard genome sequencing and annotation.</title>
        <authorList>
            <consortium name="The Broad Institute Genomics Platform"/>
            <consortium name="The Broad Institute Genome Sequencing Center for Infectious Disease"/>
            <person name="Wu L."/>
            <person name="Ma J."/>
        </authorList>
    </citation>
    <scope>NUCLEOTIDE SEQUENCE [LARGE SCALE GENOMIC DNA]</scope>
    <source>
        <strain evidence="2">CGMCC 4.7241</strain>
    </source>
</reference>
<dbReference type="Pfam" id="PF10946">
    <property type="entry name" value="DUF2625"/>
    <property type="match status" value="1"/>
</dbReference>